<dbReference type="EMBL" id="KV417526">
    <property type="protein sequence ID" value="KZP24338.1"/>
    <property type="molecule type" value="Genomic_DNA"/>
</dbReference>
<protein>
    <submittedName>
        <fullName evidence="2">Uncharacterized protein</fullName>
    </submittedName>
</protein>
<name>A0A166MUU6_9AGAM</name>
<organism evidence="2 3">
    <name type="scientific">Athelia psychrophila</name>
    <dbReference type="NCBI Taxonomy" id="1759441"/>
    <lineage>
        <taxon>Eukaryota</taxon>
        <taxon>Fungi</taxon>
        <taxon>Dikarya</taxon>
        <taxon>Basidiomycota</taxon>
        <taxon>Agaricomycotina</taxon>
        <taxon>Agaricomycetes</taxon>
        <taxon>Agaricomycetidae</taxon>
        <taxon>Atheliales</taxon>
        <taxon>Atheliaceae</taxon>
        <taxon>Athelia</taxon>
    </lineage>
</organism>
<feature type="compositionally biased region" description="Polar residues" evidence="1">
    <location>
        <begin position="250"/>
        <end position="271"/>
    </location>
</feature>
<evidence type="ECO:0000313" key="3">
    <source>
        <dbReference type="Proteomes" id="UP000076532"/>
    </source>
</evidence>
<feature type="region of interest" description="Disordered" evidence="1">
    <location>
        <begin position="1"/>
        <end position="155"/>
    </location>
</feature>
<sequence>MTQGSIVRPPLSRSFSPPSPATQAVMEAIPLNLDQDGMMLDDPPVSSAIADNPSSTPAPASSTPSRCAPVQDKFTPTPTRLRKEVRPTEKAGPMMLDASRRRAEQPDSLPSSSPMQDDDSSSLFGLQPEHSPSPADRYPVLPAPQNTLNTTMYGMSQPDDSDAFWASFMESKPSGTIYPSLQPEDRSAWPTGANKHGPPMIMYNTKPVVQSQRLPAYDVHGYPSTGFNSPMNSSTEYLPRTGFNSPMNSSTEYLPHTTQPFDGANGTSWDANNGGAHGTGIARPGSGGQSGDAHPPGLNYHAQQNYQPHQGLPALGTSSYLPPPQMNVVPATPLNKGKGKEVVGAVDATSGPSGGDLSPTSGRLMDAAHAALDTAFGTMDQQWTWLP</sequence>
<dbReference type="OrthoDB" id="10056939at2759"/>
<dbReference type="Proteomes" id="UP000076532">
    <property type="component" value="Unassembled WGS sequence"/>
</dbReference>
<feature type="compositionally biased region" description="Polar residues" evidence="1">
    <location>
        <begin position="144"/>
        <end position="154"/>
    </location>
</feature>
<evidence type="ECO:0000313" key="2">
    <source>
        <dbReference type="EMBL" id="KZP24338.1"/>
    </source>
</evidence>
<feature type="region of interest" description="Disordered" evidence="1">
    <location>
        <begin position="250"/>
        <end position="302"/>
    </location>
</feature>
<dbReference type="AlphaFoldDB" id="A0A166MUU6"/>
<reference evidence="2 3" key="1">
    <citation type="journal article" date="2016" name="Mol. Biol. Evol.">
        <title>Comparative Genomics of Early-Diverging Mushroom-Forming Fungi Provides Insights into the Origins of Lignocellulose Decay Capabilities.</title>
        <authorList>
            <person name="Nagy L.G."/>
            <person name="Riley R."/>
            <person name="Tritt A."/>
            <person name="Adam C."/>
            <person name="Daum C."/>
            <person name="Floudas D."/>
            <person name="Sun H."/>
            <person name="Yadav J.S."/>
            <person name="Pangilinan J."/>
            <person name="Larsson K.H."/>
            <person name="Matsuura K."/>
            <person name="Barry K."/>
            <person name="Labutti K."/>
            <person name="Kuo R."/>
            <person name="Ohm R.A."/>
            <person name="Bhattacharya S.S."/>
            <person name="Shirouzu T."/>
            <person name="Yoshinaga Y."/>
            <person name="Martin F.M."/>
            <person name="Grigoriev I.V."/>
            <person name="Hibbett D.S."/>
        </authorList>
    </citation>
    <scope>NUCLEOTIDE SEQUENCE [LARGE SCALE GENOMIC DNA]</scope>
    <source>
        <strain evidence="2 3">CBS 109695</strain>
    </source>
</reference>
<evidence type="ECO:0000256" key="1">
    <source>
        <dbReference type="SAM" id="MobiDB-lite"/>
    </source>
</evidence>
<proteinExistence type="predicted"/>
<keyword evidence="3" id="KW-1185">Reference proteome</keyword>
<accession>A0A166MUU6</accession>
<feature type="compositionally biased region" description="Low complexity" evidence="1">
    <location>
        <begin position="53"/>
        <end position="65"/>
    </location>
</feature>
<feature type="compositionally biased region" description="Low complexity" evidence="1">
    <location>
        <begin position="106"/>
        <end position="115"/>
    </location>
</feature>
<gene>
    <name evidence="2" type="ORF">FIBSPDRAFT_1011483</name>
</gene>